<protein>
    <recommendedName>
        <fullName evidence="6">tRNA-dihydrouridine synthase</fullName>
        <ecNumber evidence="6">1.3.1.-</ecNumber>
    </recommendedName>
</protein>
<feature type="domain" description="DUS-like FMN-binding" evidence="7">
    <location>
        <begin position="13"/>
        <end position="241"/>
    </location>
</feature>
<dbReference type="PANTHER" id="PTHR11082">
    <property type="entry name" value="TRNA-DIHYDROURIDINE SYNTHASE"/>
    <property type="match status" value="1"/>
</dbReference>
<dbReference type="GeneID" id="100200707"/>
<dbReference type="RefSeq" id="XP_065674582.1">
    <property type="nucleotide sequence ID" value="XM_065818510.1"/>
</dbReference>
<name>A0ABM4DJ97_HYDVU</name>
<evidence type="ECO:0000259" key="7">
    <source>
        <dbReference type="Pfam" id="PF01207"/>
    </source>
</evidence>
<evidence type="ECO:0000313" key="8">
    <source>
        <dbReference type="Proteomes" id="UP001652625"/>
    </source>
</evidence>
<gene>
    <name evidence="9" type="primary">LOC100200707</name>
</gene>
<accession>A0ABM4DJ97</accession>
<dbReference type="PIRSF" id="PIRSF006621">
    <property type="entry name" value="Dus"/>
    <property type="match status" value="1"/>
</dbReference>
<keyword evidence="2 6" id="KW-0285">Flavoprotein</keyword>
<dbReference type="Gene3D" id="3.20.20.70">
    <property type="entry name" value="Aldolase class I"/>
    <property type="match status" value="1"/>
</dbReference>
<dbReference type="InterPro" id="IPR001269">
    <property type="entry name" value="DUS_fam"/>
</dbReference>
<evidence type="ECO:0000313" key="9">
    <source>
        <dbReference type="RefSeq" id="XP_065674582.1"/>
    </source>
</evidence>
<dbReference type="InterPro" id="IPR013785">
    <property type="entry name" value="Aldolase_TIM"/>
</dbReference>
<dbReference type="InterPro" id="IPR035587">
    <property type="entry name" value="DUS-like_FMN-bd"/>
</dbReference>
<sequence>MNLFEEKDLVYICAPMVRYSKQPFRHLVRRYNCDLAYTPMIMADSFIKSIEARDSDFTTNKDDRPLIVQFAANNAEDLALAAEIIYPYADGVGLNCGCPQRWAMAEGYGAQLISKPELINDMIKQTRQRLPQDFSCEIKIRIHSDIRKTVDLCQKAEHAGVSWITVHGRLPSQRNEPVNYDAIKTIKDSLQIPVVANGDIKNKEDVCEVVKKTGVNGVMAAQGMLNNPAMYAGYEITPLQCVKDWVNIALSLGTPFVTFHHHLIFMLDKWLSNKGEKMLFNNLSSVAAVLDFLEDRYDISYEGFLISDLNP</sequence>
<dbReference type="PROSITE" id="PS01136">
    <property type="entry name" value="UPF0034"/>
    <property type="match status" value="1"/>
</dbReference>
<dbReference type="Proteomes" id="UP001652625">
    <property type="component" value="Chromosome 14"/>
</dbReference>
<keyword evidence="8" id="KW-1185">Reference proteome</keyword>
<comment type="cofactor">
    <cofactor evidence="1 6">
        <name>FMN</name>
        <dbReference type="ChEBI" id="CHEBI:58210"/>
    </cofactor>
</comment>
<keyword evidence="4 6" id="KW-0819">tRNA processing</keyword>
<evidence type="ECO:0000256" key="6">
    <source>
        <dbReference type="PIRNR" id="PIRNR006621"/>
    </source>
</evidence>
<evidence type="ECO:0000256" key="4">
    <source>
        <dbReference type="ARBA" id="ARBA00022694"/>
    </source>
</evidence>
<reference evidence="9" key="1">
    <citation type="submission" date="2025-08" db="UniProtKB">
        <authorList>
            <consortium name="RefSeq"/>
        </authorList>
    </citation>
    <scope>IDENTIFICATION</scope>
</reference>
<dbReference type="InterPro" id="IPR018517">
    <property type="entry name" value="tRNA_hU_synthase_CS"/>
</dbReference>
<evidence type="ECO:0000256" key="2">
    <source>
        <dbReference type="ARBA" id="ARBA00022630"/>
    </source>
</evidence>
<proteinExistence type="inferred from homology"/>
<keyword evidence="3 6" id="KW-0288">FMN</keyword>
<evidence type="ECO:0000256" key="3">
    <source>
        <dbReference type="ARBA" id="ARBA00022643"/>
    </source>
</evidence>
<dbReference type="EC" id="1.3.1.-" evidence="6"/>
<dbReference type="PANTHER" id="PTHR11082:SF31">
    <property type="entry name" value="TRNA-DIHYDROURIDINE(20A_20B) SYNTHASE [NAD(P)+]-LIKE"/>
    <property type="match status" value="1"/>
</dbReference>
<evidence type="ECO:0000256" key="1">
    <source>
        <dbReference type="ARBA" id="ARBA00001917"/>
    </source>
</evidence>
<organism evidence="8 9">
    <name type="scientific">Hydra vulgaris</name>
    <name type="common">Hydra</name>
    <name type="synonym">Hydra attenuata</name>
    <dbReference type="NCBI Taxonomy" id="6087"/>
    <lineage>
        <taxon>Eukaryota</taxon>
        <taxon>Metazoa</taxon>
        <taxon>Cnidaria</taxon>
        <taxon>Hydrozoa</taxon>
        <taxon>Hydroidolina</taxon>
        <taxon>Anthoathecata</taxon>
        <taxon>Aplanulata</taxon>
        <taxon>Hydridae</taxon>
        <taxon>Hydra</taxon>
    </lineage>
</organism>
<comment type="function">
    <text evidence="6">Catalyzes the synthesis of dihydrouridine, a modified base found in the D-loop of most tRNAs.</text>
</comment>
<keyword evidence="5 6" id="KW-0560">Oxidoreductase</keyword>
<comment type="similarity">
    <text evidence="6">Belongs to the dus family.</text>
</comment>
<evidence type="ECO:0000256" key="5">
    <source>
        <dbReference type="ARBA" id="ARBA00023002"/>
    </source>
</evidence>
<dbReference type="SUPFAM" id="SSF51395">
    <property type="entry name" value="FMN-linked oxidoreductases"/>
    <property type="match status" value="1"/>
</dbReference>
<dbReference type="Pfam" id="PF01207">
    <property type="entry name" value="Dus"/>
    <property type="match status" value="1"/>
</dbReference>
<dbReference type="CDD" id="cd02801">
    <property type="entry name" value="DUS_like_FMN"/>
    <property type="match status" value="1"/>
</dbReference>